<dbReference type="PRINTS" id="PR00455">
    <property type="entry name" value="HTHTETR"/>
</dbReference>
<dbReference type="Proteomes" id="UP000198828">
    <property type="component" value="Unassembled WGS sequence"/>
</dbReference>
<dbReference type="InterPro" id="IPR001647">
    <property type="entry name" value="HTH_TetR"/>
</dbReference>
<dbReference type="SUPFAM" id="SSF48498">
    <property type="entry name" value="Tetracyclin repressor-like, C-terminal domain"/>
    <property type="match status" value="1"/>
</dbReference>
<dbReference type="Gene3D" id="1.10.10.60">
    <property type="entry name" value="Homeodomain-like"/>
    <property type="match status" value="1"/>
</dbReference>
<dbReference type="RefSeq" id="WP_093751165.1">
    <property type="nucleotide sequence ID" value="NZ_BSYN01000014.1"/>
</dbReference>
<keyword evidence="2 4" id="KW-0238">DNA-binding</keyword>
<keyword evidence="3" id="KW-0804">Transcription</keyword>
<keyword evidence="1" id="KW-0805">Transcription regulation</keyword>
<dbReference type="InterPro" id="IPR009057">
    <property type="entry name" value="Homeodomain-like_sf"/>
</dbReference>
<evidence type="ECO:0000259" key="5">
    <source>
        <dbReference type="PROSITE" id="PS50977"/>
    </source>
</evidence>
<evidence type="ECO:0000256" key="1">
    <source>
        <dbReference type="ARBA" id="ARBA00023015"/>
    </source>
</evidence>
<dbReference type="PANTHER" id="PTHR47506:SF6">
    <property type="entry name" value="HTH-TYPE TRANSCRIPTIONAL REPRESSOR NEMR"/>
    <property type="match status" value="1"/>
</dbReference>
<organism evidence="6 7">
    <name type="scientific">Tepidimicrobium xylanilyticum</name>
    <dbReference type="NCBI Taxonomy" id="1123352"/>
    <lineage>
        <taxon>Bacteria</taxon>
        <taxon>Bacillati</taxon>
        <taxon>Bacillota</taxon>
        <taxon>Tissierellia</taxon>
        <taxon>Tissierellales</taxon>
        <taxon>Tepidimicrobiaceae</taxon>
        <taxon>Tepidimicrobium</taxon>
    </lineage>
</organism>
<evidence type="ECO:0000256" key="3">
    <source>
        <dbReference type="ARBA" id="ARBA00023163"/>
    </source>
</evidence>
<evidence type="ECO:0000313" key="6">
    <source>
        <dbReference type="EMBL" id="SDW48879.1"/>
    </source>
</evidence>
<dbReference type="EMBL" id="FNNG01000002">
    <property type="protein sequence ID" value="SDW48879.1"/>
    <property type="molecule type" value="Genomic_DNA"/>
</dbReference>
<dbReference type="PROSITE" id="PS50977">
    <property type="entry name" value="HTH_TETR_2"/>
    <property type="match status" value="1"/>
</dbReference>
<dbReference type="AlphaFoldDB" id="A0A1H2TZY9"/>
<dbReference type="Gene3D" id="1.10.357.10">
    <property type="entry name" value="Tetracycline Repressor, domain 2"/>
    <property type="match status" value="1"/>
</dbReference>
<sequence length="195" mass="22935">MPKIVDYELKKKEIVEKAREVFTKYGYINTNLSHISNQCGMGRTTIYQYFSNKDEIFYHTMSHTLENMRTQVRAIAIDEGLTFIDKLKKIVHQLIEESSNNHTFLLLLETWLILKRERNETLEKLKDYIQELKSILEELIKEGIEAKEIKEVDSRSLAETIYTLIETFTLQRTSNILDLNKKLESFNILIDGLKA</sequence>
<proteinExistence type="predicted"/>
<dbReference type="PANTHER" id="PTHR47506">
    <property type="entry name" value="TRANSCRIPTIONAL REGULATORY PROTEIN"/>
    <property type="match status" value="1"/>
</dbReference>
<name>A0A1H2TZY9_9FIRM</name>
<evidence type="ECO:0000256" key="4">
    <source>
        <dbReference type="PROSITE-ProRule" id="PRU00335"/>
    </source>
</evidence>
<dbReference type="SUPFAM" id="SSF46689">
    <property type="entry name" value="Homeodomain-like"/>
    <property type="match status" value="1"/>
</dbReference>
<evidence type="ECO:0000313" key="7">
    <source>
        <dbReference type="Proteomes" id="UP000198828"/>
    </source>
</evidence>
<feature type="domain" description="HTH tetR-type" evidence="5">
    <location>
        <begin position="8"/>
        <end position="68"/>
    </location>
</feature>
<feature type="DNA-binding region" description="H-T-H motif" evidence="4">
    <location>
        <begin position="31"/>
        <end position="50"/>
    </location>
</feature>
<dbReference type="GO" id="GO:0003677">
    <property type="term" value="F:DNA binding"/>
    <property type="evidence" value="ECO:0007669"/>
    <property type="project" value="UniProtKB-UniRule"/>
</dbReference>
<dbReference type="Pfam" id="PF00440">
    <property type="entry name" value="TetR_N"/>
    <property type="match status" value="1"/>
</dbReference>
<accession>A0A1H2TZY9</accession>
<protein>
    <submittedName>
        <fullName evidence="6">Transcriptional regulator, TetR family</fullName>
    </submittedName>
</protein>
<evidence type="ECO:0000256" key="2">
    <source>
        <dbReference type="ARBA" id="ARBA00023125"/>
    </source>
</evidence>
<gene>
    <name evidence="6" type="ORF">SAMN05660923_00842</name>
</gene>
<keyword evidence="7" id="KW-1185">Reference proteome</keyword>
<reference evidence="6 7" key="1">
    <citation type="submission" date="2016-10" db="EMBL/GenBank/DDBJ databases">
        <authorList>
            <person name="de Groot N.N."/>
        </authorList>
    </citation>
    <scope>NUCLEOTIDE SEQUENCE [LARGE SCALE GENOMIC DNA]</scope>
    <source>
        <strain evidence="6 7">DSM 23310</strain>
    </source>
</reference>
<dbReference type="OrthoDB" id="9785164at2"/>
<dbReference type="InterPro" id="IPR036271">
    <property type="entry name" value="Tet_transcr_reg_TetR-rel_C_sf"/>
</dbReference>